<feature type="domain" description="ABC transporter" evidence="8">
    <location>
        <begin position="377"/>
        <end position="611"/>
    </location>
</feature>
<dbReference type="SUPFAM" id="SSF90123">
    <property type="entry name" value="ABC transporter transmembrane region"/>
    <property type="match status" value="1"/>
</dbReference>
<evidence type="ECO:0000256" key="1">
    <source>
        <dbReference type="ARBA" id="ARBA00004651"/>
    </source>
</evidence>
<evidence type="ECO:0000256" key="5">
    <source>
        <dbReference type="ARBA" id="ARBA00022989"/>
    </source>
</evidence>
<dbReference type="GO" id="GO:0005524">
    <property type="term" value="F:ATP binding"/>
    <property type="evidence" value="ECO:0007669"/>
    <property type="project" value="UniProtKB-KW"/>
</dbReference>
<keyword evidence="11" id="KW-1185">Reference proteome</keyword>
<gene>
    <name evidence="10" type="ORF">GCM10008967_14510</name>
</gene>
<dbReference type="PROSITE" id="PS50893">
    <property type="entry name" value="ABC_TRANSPORTER_2"/>
    <property type="match status" value="1"/>
</dbReference>
<evidence type="ECO:0000259" key="8">
    <source>
        <dbReference type="PROSITE" id="PS50893"/>
    </source>
</evidence>
<dbReference type="InterPro" id="IPR003439">
    <property type="entry name" value="ABC_transporter-like_ATP-bd"/>
</dbReference>
<evidence type="ECO:0000256" key="6">
    <source>
        <dbReference type="ARBA" id="ARBA00023136"/>
    </source>
</evidence>
<dbReference type="Gene3D" id="3.40.50.300">
    <property type="entry name" value="P-loop containing nucleotide triphosphate hydrolases"/>
    <property type="match status" value="1"/>
</dbReference>
<dbReference type="Pfam" id="PF00005">
    <property type="entry name" value="ABC_tran"/>
    <property type="match status" value="1"/>
</dbReference>
<dbReference type="EMBL" id="BAAADJ010000014">
    <property type="protein sequence ID" value="GAA0324987.1"/>
    <property type="molecule type" value="Genomic_DNA"/>
</dbReference>
<feature type="transmembrane region" description="Helical" evidence="7">
    <location>
        <begin position="96"/>
        <end position="117"/>
    </location>
</feature>
<dbReference type="Gene3D" id="1.20.1560.10">
    <property type="entry name" value="ABC transporter type 1, transmembrane domain"/>
    <property type="match status" value="1"/>
</dbReference>
<dbReference type="RefSeq" id="WP_425541797.1">
    <property type="nucleotide sequence ID" value="NZ_BAAADJ010000014.1"/>
</dbReference>
<evidence type="ECO:0000256" key="7">
    <source>
        <dbReference type="SAM" id="Phobius"/>
    </source>
</evidence>
<feature type="transmembrane region" description="Helical" evidence="7">
    <location>
        <begin position="171"/>
        <end position="194"/>
    </location>
</feature>
<organism evidence="10 11">
    <name type="scientific">Bacillus carboniphilus</name>
    <dbReference type="NCBI Taxonomy" id="86663"/>
    <lineage>
        <taxon>Bacteria</taxon>
        <taxon>Bacillati</taxon>
        <taxon>Bacillota</taxon>
        <taxon>Bacilli</taxon>
        <taxon>Bacillales</taxon>
        <taxon>Bacillaceae</taxon>
        <taxon>Bacillus</taxon>
    </lineage>
</organism>
<keyword evidence="6 7" id="KW-0472">Membrane</keyword>
<evidence type="ECO:0000259" key="9">
    <source>
        <dbReference type="PROSITE" id="PS50929"/>
    </source>
</evidence>
<sequence length="621" mass="70338">MKKEPKQYQDRLNRKENNVHPNALKRFRYSNDLVIDKPFNWQQMWRLMGYLKPYSKSLLPLSILVVLITTAVRLFVPVIIGVYILEEAIIKQDGDLLTKLVIAIGAMYLISYIANVLRIRWLNKLGQNVIYDLRKHLFTHVQSLSHRFFDQRSAGSILVRILNDINSLQDLFTNGIINLMMDCIMLIGIVIILFTLSPPLALAIMITVPLMFLISTKLRKNIRRSWQTVRLRQSSLNSHLNESIQGIRVTKSFTQEKENMAFFDGVNTGVYESWRNATQKSATFRPLVEMTNAIGTAVLIWYGATLIGNGTISIGEFVSFAFYLGMFWEPISRLGQVYNQLLMGMASSERIFEFLDEKPLIDEKTNAIHLDDMKGRIEFDQVEFSYDDKRKALKGISLEMKAGQTVALVGHTGSGKTTIANLISRFYDATGGQVKIDGHDIRDISVKSLRSQISIVLQDTFIFSGTIMENIRFGRPDATDEEVIEAAKAIGADDFIQNLPKGYLTEVEERGNILSVGERQLLSFARALLADPKILILDEATASIDTETEVKIQTALKTLLEGRTSIIIAHRLSTIREADHIFVLEHGNILESGNHNQLMMKKGEYYKLVSAQFKMLNALSS</sequence>
<keyword evidence="5 7" id="KW-1133">Transmembrane helix</keyword>
<dbReference type="InterPro" id="IPR017871">
    <property type="entry name" value="ABC_transporter-like_CS"/>
</dbReference>
<dbReference type="CDD" id="cd03254">
    <property type="entry name" value="ABCC_Glucan_exporter_like"/>
    <property type="match status" value="1"/>
</dbReference>
<accession>A0ABN0W4M0</accession>
<feature type="transmembrane region" description="Helical" evidence="7">
    <location>
        <begin position="58"/>
        <end position="84"/>
    </location>
</feature>
<dbReference type="PANTHER" id="PTHR43394">
    <property type="entry name" value="ATP-DEPENDENT PERMEASE MDL1, MITOCHONDRIAL"/>
    <property type="match status" value="1"/>
</dbReference>
<dbReference type="Pfam" id="PF00664">
    <property type="entry name" value="ABC_membrane"/>
    <property type="match status" value="1"/>
</dbReference>
<keyword evidence="4 10" id="KW-0067">ATP-binding</keyword>
<dbReference type="InterPro" id="IPR036640">
    <property type="entry name" value="ABC1_TM_sf"/>
</dbReference>
<proteinExistence type="predicted"/>
<dbReference type="InterPro" id="IPR011527">
    <property type="entry name" value="ABC1_TM_dom"/>
</dbReference>
<comment type="caution">
    <text evidence="10">The sequence shown here is derived from an EMBL/GenBank/DDBJ whole genome shotgun (WGS) entry which is preliminary data.</text>
</comment>
<keyword evidence="2 7" id="KW-0812">Transmembrane</keyword>
<dbReference type="InterPro" id="IPR039421">
    <property type="entry name" value="Type_1_exporter"/>
</dbReference>
<dbReference type="CDD" id="cd18545">
    <property type="entry name" value="ABC_6TM_YknV_like"/>
    <property type="match status" value="1"/>
</dbReference>
<feature type="transmembrane region" description="Helical" evidence="7">
    <location>
        <begin position="200"/>
        <end position="218"/>
    </location>
</feature>
<evidence type="ECO:0000256" key="4">
    <source>
        <dbReference type="ARBA" id="ARBA00022840"/>
    </source>
</evidence>
<evidence type="ECO:0000256" key="2">
    <source>
        <dbReference type="ARBA" id="ARBA00022692"/>
    </source>
</evidence>
<evidence type="ECO:0000313" key="11">
    <source>
        <dbReference type="Proteomes" id="UP001500782"/>
    </source>
</evidence>
<dbReference type="SUPFAM" id="SSF52540">
    <property type="entry name" value="P-loop containing nucleoside triphosphate hydrolases"/>
    <property type="match status" value="1"/>
</dbReference>
<keyword evidence="3" id="KW-0547">Nucleotide-binding</keyword>
<dbReference type="InterPro" id="IPR003593">
    <property type="entry name" value="AAA+_ATPase"/>
</dbReference>
<name>A0ABN0W4M0_9BACI</name>
<protein>
    <submittedName>
        <fullName evidence="10">ABC transporter ATP-binding protein</fullName>
    </submittedName>
</protein>
<dbReference type="SMART" id="SM00382">
    <property type="entry name" value="AAA"/>
    <property type="match status" value="1"/>
</dbReference>
<dbReference type="InterPro" id="IPR027417">
    <property type="entry name" value="P-loop_NTPase"/>
</dbReference>
<dbReference type="Proteomes" id="UP001500782">
    <property type="component" value="Unassembled WGS sequence"/>
</dbReference>
<reference evidence="10 11" key="1">
    <citation type="journal article" date="2019" name="Int. J. Syst. Evol. Microbiol.">
        <title>The Global Catalogue of Microorganisms (GCM) 10K type strain sequencing project: providing services to taxonomists for standard genome sequencing and annotation.</title>
        <authorList>
            <consortium name="The Broad Institute Genomics Platform"/>
            <consortium name="The Broad Institute Genome Sequencing Center for Infectious Disease"/>
            <person name="Wu L."/>
            <person name="Ma J."/>
        </authorList>
    </citation>
    <scope>NUCLEOTIDE SEQUENCE [LARGE SCALE GENOMIC DNA]</scope>
    <source>
        <strain evidence="10 11">JCM 9731</strain>
    </source>
</reference>
<dbReference type="PROSITE" id="PS00211">
    <property type="entry name" value="ABC_TRANSPORTER_1"/>
    <property type="match status" value="1"/>
</dbReference>
<evidence type="ECO:0000313" key="10">
    <source>
        <dbReference type="EMBL" id="GAA0324987.1"/>
    </source>
</evidence>
<dbReference type="PANTHER" id="PTHR43394:SF1">
    <property type="entry name" value="ATP-BINDING CASSETTE SUB-FAMILY B MEMBER 10, MITOCHONDRIAL"/>
    <property type="match status" value="1"/>
</dbReference>
<evidence type="ECO:0000256" key="3">
    <source>
        <dbReference type="ARBA" id="ARBA00022741"/>
    </source>
</evidence>
<comment type="subcellular location">
    <subcellularLocation>
        <location evidence="1">Cell membrane</location>
        <topology evidence="1">Multi-pass membrane protein</topology>
    </subcellularLocation>
</comment>
<dbReference type="PROSITE" id="PS50929">
    <property type="entry name" value="ABC_TM1F"/>
    <property type="match status" value="1"/>
</dbReference>
<feature type="domain" description="ABC transmembrane type-1" evidence="9">
    <location>
        <begin position="61"/>
        <end position="343"/>
    </location>
</feature>